<evidence type="ECO:0000313" key="2">
    <source>
        <dbReference type="Proteomes" id="UP000437748"/>
    </source>
</evidence>
<sequence length="84" mass="10272">MFDKNDFKEKFRCWSEMNVDATLDEAKSFCDILIPFEYKESYSWLEEQSLAWFIWKKDMKEKQLVNLANSEHEIESFETDRNIM</sequence>
<proteinExistence type="predicted"/>
<dbReference type="EMBL" id="WFLM01000002">
    <property type="protein sequence ID" value="KAB8039716.1"/>
    <property type="molecule type" value="Genomic_DNA"/>
</dbReference>
<gene>
    <name evidence="1" type="ORF">GCL60_05495</name>
</gene>
<dbReference type="OrthoDB" id="5298348at2"/>
<accession>A0A6N6VY48</accession>
<dbReference type="AlphaFoldDB" id="A0A6N6VY48"/>
<keyword evidence="2" id="KW-1185">Reference proteome</keyword>
<organism evidence="1 2">
    <name type="scientific">Silvanigrella paludirubra</name>
    <dbReference type="NCBI Taxonomy" id="2499159"/>
    <lineage>
        <taxon>Bacteria</taxon>
        <taxon>Pseudomonadati</taxon>
        <taxon>Bdellovibrionota</taxon>
        <taxon>Oligoflexia</taxon>
        <taxon>Silvanigrellales</taxon>
        <taxon>Silvanigrellaceae</taxon>
        <taxon>Silvanigrella</taxon>
    </lineage>
</organism>
<name>A0A6N6VY48_9BACT</name>
<dbReference type="Proteomes" id="UP000437748">
    <property type="component" value="Unassembled WGS sequence"/>
</dbReference>
<protein>
    <submittedName>
        <fullName evidence="1">Uncharacterized protein</fullName>
    </submittedName>
</protein>
<dbReference type="RefSeq" id="WP_153419144.1">
    <property type="nucleotide sequence ID" value="NZ_WFLM01000002.1"/>
</dbReference>
<evidence type="ECO:0000313" key="1">
    <source>
        <dbReference type="EMBL" id="KAB8039716.1"/>
    </source>
</evidence>
<comment type="caution">
    <text evidence="1">The sequence shown here is derived from an EMBL/GenBank/DDBJ whole genome shotgun (WGS) entry which is preliminary data.</text>
</comment>
<reference evidence="1 2" key="1">
    <citation type="submission" date="2019-10" db="EMBL/GenBank/DDBJ databases">
        <title>New species of Slilvanegrellaceae.</title>
        <authorList>
            <person name="Pitt A."/>
            <person name="Hahn M.W."/>
        </authorList>
    </citation>
    <scope>NUCLEOTIDE SEQUENCE [LARGE SCALE GENOMIC DNA]</scope>
    <source>
        <strain evidence="1 2">SP-Ram-0.45-NSY-1</strain>
    </source>
</reference>